<dbReference type="EMBL" id="WWEU01000001">
    <property type="protein sequence ID" value="MYM58612.1"/>
    <property type="molecule type" value="Genomic_DNA"/>
</dbReference>
<reference evidence="2 3" key="1">
    <citation type="submission" date="2020-01" db="EMBL/GenBank/DDBJ databases">
        <title>Draft Genome Sequence of Vibrio sp. strain OCN044, Isolated from a Healthy Coral at Palmyra Atoll.</title>
        <authorList>
            <person name="Videau P."/>
            <person name="Loughran R."/>
            <person name="Esquivel A."/>
            <person name="Deadmond M."/>
            <person name="Paddock B.E."/>
            <person name="Saw J.H."/>
            <person name="Ushijima B."/>
        </authorList>
    </citation>
    <scope>NUCLEOTIDE SEQUENCE [LARGE SCALE GENOMIC DNA]</scope>
    <source>
        <strain evidence="2 3">OCN044</strain>
    </source>
</reference>
<protein>
    <recommendedName>
        <fullName evidence="4">Rap1a immunity protein domain-containing protein</fullName>
    </recommendedName>
</protein>
<proteinExistence type="predicted"/>
<organism evidence="2 3">
    <name type="scientific">Vibrio tetraodonis subsp. pristinus</name>
    <dbReference type="NCBI Taxonomy" id="2695891"/>
    <lineage>
        <taxon>Bacteria</taxon>
        <taxon>Pseudomonadati</taxon>
        <taxon>Pseudomonadota</taxon>
        <taxon>Gammaproteobacteria</taxon>
        <taxon>Vibrionales</taxon>
        <taxon>Vibrionaceae</taxon>
        <taxon>Vibrio</taxon>
    </lineage>
</organism>
<keyword evidence="1" id="KW-0732">Signal</keyword>
<name>A0A6L8LZG1_9VIBR</name>
<feature type="signal peptide" evidence="1">
    <location>
        <begin position="1"/>
        <end position="22"/>
    </location>
</feature>
<gene>
    <name evidence="2" type="ORF">GTG28_05185</name>
</gene>
<evidence type="ECO:0000313" key="3">
    <source>
        <dbReference type="Proteomes" id="UP000478571"/>
    </source>
</evidence>
<comment type="caution">
    <text evidence="2">The sequence shown here is derived from an EMBL/GenBank/DDBJ whole genome shotgun (WGS) entry which is preliminary data.</text>
</comment>
<sequence>MKSVITKGIGIVFAFISIQASASGVGNVESAITSCKAAALNKDNFVAGYCIGVIHGASMLIPASKKGGKICTNGLPQPDMAMKITSYLMDIKVIIEKVNKGELPPAGVPFQKMSAPDLILYAIDKNFVCKS</sequence>
<feature type="chain" id="PRO_5026809853" description="Rap1a immunity protein domain-containing protein" evidence="1">
    <location>
        <begin position="23"/>
        <end position="131"/>
    </location>
</feature>
<evidence type="ECO:0008006" key="4">
    <source>
        <dbReference type="Google" id="ProtNLM"/>
    </source>
</evidence>
<evidence type="ECO:0000256" key="1">
    <source>
        <dbReference type="SAM" id="SignalP"/>
    </source>
</evidence>
<keyword evidence="3" id="KW-1185">Reference proteome</keyword>
<accession>A0A6L8LZG1</accession>
<dbReference type="AlphaFoldDB" id="A0A6L8LZG1"/>
<evidence type="ECO:0000313" key="2">
    <source>
        <dbReference type="EMBL" id="MYM58612.1"/>
    </source>
</evidence>
<dbReference type="RefSeq" id="WP_160927589.1">
    <property type="nucleotide sequence ID" value="NZ_WWEU01000001.1"/>
</dbReference>
<dbReference type="Proteomes" id="UP000478571">
    <property type="component" value="Unassembled WGS sequence"/>
</dbReference>